<sequence length="156" mass="17118">MRYCVPPLLPPLGHRSGILFCLFGVTLATTATDGGGQLKNCLCTRHKCFSNSPPKPAALAKRRKWKGCRSAPQRLVPGLLHATAARKLLSATANTTTKPNCSGTKKKKAWTERIKEKKCTVSRCCCHVCAPRTHSLARVCCVCRILLPLHVKKKKN</sequence>
<proteinExistence type="predicted"/>
<feature type="chain" id="PRO_5007284809" description="Secreted protein" evidence="1">
    <location>
        <begin position="29"/>
        <end position="156"/>
    </location>
</feature>
<organism evidence="2">
    <name type="scientific">Rhipicephalus appendiculatus</name>
    <name type="common">Brown ear tick</name>
    <dbReference type="NCBI Taxonomy" id="34631"/>
    <lineage>
        <taxon>Eukaryota</taxon>
        <taxon>Metazoa</taxon>
        <taxon>Ecdysozoa</taxon>
        <taxon>Arthropoda</taxon>
        <taxon>Chelicerata</taxon>
        <taxon>Arachnida</taxon>
        <taxon>Acari</taxon>
        <taxon>Parasitiformes</taxon>
        <taxon>Ixodida</taxon>
        <taxon>Ixodoidea</taxon>
        <taxon>Ixodidae</taxon>
        <taxon>Rhipicephalinae</taxon>
        <taxon>Rhipicephalus</taxon>
        <taxon>Rhipicephalus</taxon>
    </lineage>
</organism>
<dbReference type="EMBL" id="GEDV01011360">
    <property type="protein sequence ID" value="JAP77197.1"/>
    <property type="molecule type" value="Transcribed_RNA"/>
</dbReference>
<accession>A0A131YE66</accession>
<feature type="signal peptide" evidence="1">
    <location>
        <begin position="1"/>
        <end position="28"/>
    </location>
</feature>
<evidence type="ECO:0000256" key="1">
    <source>
        <dbReference type="SAM" id="SignalP"/>
    </source>
</evidence>
<evidence type="ECO:0008006" key="3">
    <source>
        <dbReference type="Google" id="ProtNLM"/>
    </source>
</evidence>
<protein>
    <recommendedName>
        <fullName evidence="3">Secreted protein</fullName>
    </recommendedName>
</protein>
<evidence type="ECO:0000313" key="2">
    <source>
        <dbReference type="EMBL" id="JAP77197.1"/>
    </source>
</evidence>
<name>A0A131YE66_RHIAP</name>
<reference evidence="2" key="1">
    <citation type="journal article" date="2016" name="Ticks Tick Borne Dis.">
        <title>De novo assembly and annotation of the salivary gland transcriptome of Rhipicephalus appendiculatus male and female ticks during blood feeding.</title>
        <authorList>
            <person name="de Castro M.H."/>
            <person name="de Klerk D."/>
            <person name="Pienaar R."/>
            <person name="Latif A.A."/>
            <person name="Rees D.J."/>
            <person name="Mans B.J."/>
        </authorList>
    </citation>
    <scope>NUCLEOTIDE SEQUENCE</scope>
    <source>
        <tissue evidence="2">Salivary glands</tissue>
    </source>
</reference>
<dbReference type="AlphaFoldDB" id="A0A131YE66"/>
<keyword evidence="1" id="KW-0732">Signal</keyword>